<keyword evidence="1" id="KW-0732">Signal</keyword>
<evidence type="ECO:0000313" key="3">
    <source>
        <dbReference type="Proteomes" id="UP000216998"/>
    </source>
</evidence>
<comment type="caution">
    <text evidence="2">The sequence shown here is derived from an EMBL/GenBank/DDBJ whole genome shotgun (WGS) entry which is preliminary data.</text>
</comment>
<evidence type="ECO:0000313" key="2">
    <source>
        <dbReference type="EMBL" id="OYQ32425.1"/>
    </source>
</evidence>
<evidence type="ECO:0000256" key="1">
    <source>
        <dbReference type="SAM" id="SignalP"/>
    </source>
</evidence>
<feature type="signal peptide" evidence="1">
    <location>
        <begin position="1"/>
        <end position="20"/>
    </location>
</feature>
<reference evidence="2 3" key="1">
    <citation type="submission" date="2017-07" db="EMBL/GenBank/DDBJ databases">
        <title>Niveispirillum cyanobacteriorum sp. nov., isolated from cyanobacterial aggregates in a eutrophic lake.</title>
        <authorList>
            <person name="Cai H."/>
        </authorList>
    </citation>
    <scope>NUCLEOTIDE SEQUENCE [LARGE SCALE GENOMIC DNA]</scope>
    <source>
        <strain evidence="3">TH1-14</strain>
    </source>
</reference>
<accession>A0A255YUU3</accession>
<dbReference type="RefSeq" id="WP_094457462.1">
    <property type="nucleotide sequence ID" value="NZ_NOXU01000031.1"/>
</dbReference>
<protein>
    <submittedName>
        <fullName evidence="2">Uncharacterized protein</fullName>
    </submittedName>
</protein>
<name>A0A255YUU3_9PROT</name>
<dbReference type="Proteomes" id="UP000216998">
    <property type="component" value="Unassembled WGS sequence"/>
</dbReference>
<sequence>MVGRWLSLCFALLLPATALAITQAPSPELLPEIIVEAPDEMEIAAFVGQALPDTRERQLARWHHPICVAYRGFSAAQERVFHRHMQTVSELVEMPAPPSDCRPNVVVLLTDQPDRLVDLMLERQERLFKPTPIAQVRKALVQDRAVRMWHVTVINGKYGNTPDALDMAGPLSSASSIRAAPGSLSRLGKQTRIELFRTMIVLDAGALRGLPLSAVADHVGLRVMGGFAADAETPLPSILNLFQSGQKATLTLTEWDKSLLRGLYQAPVDTHMNRQRRMIARRLTDTAAAQP</sequence>
<proteinExistence type="predicted"/>
<keyword evidence="3" id="KW-1185">Reference proteome</keyword>
<dbReference type="EMBL" id="NOXU01000031">
    <property type="protein sequence ID" value="OYQ32425.1"/>
    <property type="molecule type" value="Genomic_DNA"/>
</dbReference>
<feature type="chain" id="PRO_5012784505" evidence="1">
    <location>
        <begin position="21"/>
        <end position="291"/>
    </location>
</feature>
<organism evidence="2 3">
    <name type="scientific">Niveispirillum lacus</name>
    <dbReference type="NCBI Taxonomy" id="1981099"/>
    <lineage>
        <taxon>Bacteria</taxon>
        <taxon>Pseudomonadati</taxon>
        <taxon>Pseudomonadota</taxon>
        <taxon>Alphaproteobacteria</taxon>
        <taxon>Rhodospirillales</taxon>
        <taxon>Azospirillaceae</taxon>
        <taxon>Niveispirillum</taxon>
    </lineage>
</organism>
<gene>
    <name evidence="2" type="ORF">CHU95_16625</name>
</gene>
<dbReference type="AlphaFoldDB" id="A0A255YUU3"/>
<dbReference type="OrthoDB" id="7218943at2"/>